<evidence type="ECO:0000256" key="1">
    <source>
        <dbReference type="ARBA" id="ARBA00022737"/>
    </source>
</evidence>
<gene>
    <name evidence="5" type="ORF">B0I71DRAFT_141228</name>
</gene>
<dbReference type="Gene3D" id="1.25.10.10">
    <property type="entry name" value="Leucine-rich Repeat Variant"/>
    <property type="match status" value="1"/>
</dbReference>
<evidence type="ECO:0000313" key="6">
    <source>
        <dbReference type="Proteomes" id="UP000256601"/>
    </source>
</evidence>
<dbReference type="GO" id="GO:0010629">
    <property type="term" value="P:negative regulation of gene expression"/>
    <property type="evidence" value="ECO:0007669"/>
    <property type="project" value="UniProtKB-ARBA"/>
</dbReference>
<dbReference type="InterPro" id="IPR016024">
    <property type="entry name" value="ARM-type_fold"/>
</dbReference>
<feature type="region of interest" description="Disordered" evidence="3">
    <location>
        <begin position="1"/>
        <end position="26"/>
    </location>
</feature>
<dbReference type="CDD" id="cd07920">
    <property type="entry name" value="Pumilio"/>
    <property type="match status" value="1"/>
</dbReference>
<dbReference type="GO" id="GO:0005737">
    <property type="term" value="C:cytoplasm"/>
    <property type="evidence" value="ECO:0007669"/>
    <property type="project" value="TreeGrafter"/>
</dbReference>
<dbReference type="PANTHER" id="PTHR12537">
    <property type="entry name" value="RNA BINDING PROTEIN PUMILIO-RELATED"/>
    <property type="match status" value="1"/>
</dbReference>
<feature type="compositionally biased region" description="Polar residues" evidence="3">
    <location>
        <begin position="198"/>
        <end position="209"/>
    </location>
</feature>
<dbReference type="GO" id="GO:0003729">
    <property type="term" value="F:mRNA binding"/>
    <property type="evidence" value="ECO:0007669"/>
    <property type="project" value="TreeGrafter"/>
</dbReference>
<feature type="repeat" description="Pumilio" evidence="2">
    <location>
        <begin position="399"/>
        <end position="434"/>
    </location>
</feature>
<keyword evidence="1" id="KW-0677">Repeat</keyword>
<dbReference type="PROSITE" id="PS50302">
    <property type="entry name" value="PUM"/>
    <property type="match status" value="6"/>
</dbReference>
<reference evidence="5 6" key="1">
    <citation type="submission" date="2018-07" db="EMBL/GenBank/DDBJ databases">
        <title>Draft Genome Assemblies for Five Robust Yarrowia lipolytica Strains Exhibiting High Lipid Production and Pentose Sugar Utilization and Sugar Alcohol Secretion from Undetoxified Lignocellulosic Biomass Hydrolysates.</title>
        <authorList>
            <consortium name="DOE Joint Genome Institute"/>
            <person name="Walker C."/>
            <person name="Ryu S."/>
            <person name="Na H."/>
            <person name="Zane M."/>
            <person name="LaButti K."/>
            <person name="Lipzen A."/>
            <person name="Haridas S."/>
            <person name="Barry K."/>
            <person name="Grigoriev I.V."/>
            <person name="Quarterman J."/>
            <person name="Slininger P."/>
            <person name="Dien B."/>
            <person name="Trinh C.T."/>
        </authorList>
    </citation>
    <scope>NUCLEOTIDE SEQUENCE [LARGE SCALE GENOMIC DNA]</scope>
    <source>
        <strain evidence="5 6">YB392</strain>
    </source>
</reference>
<evidence type="ECO:0000313" key="5">
    <source>
        <dbReference type="EMBL" id="RDW25259.1"/>
    </source>
</evidence>
<feature type="domain" description="PUM-HD" evidence="4">
    <location>
        <begin position="231"/>
        <end position="563"/>
    </location>
</feature>
<feature type="region of interest" description="Disordered" evidence="3">
    <location>
        <begin position="82"/>
        <end position="102"/>
    </location>
</feature>
<evidence type="ECO:0000256" key="3">
    <source>
        <dbReference type="SAM" id="MobiDB-lite"/>
    </source>
</evidence>
<feature type="compositionally biased region" description="Polar residues" evidence="3">
    <location>
        <begin position="1"/>
        <end position="13"/>
    </location>
</feature>
<dbReference type="Proteomes" id="UP000256601">
    <property type="component" value="Unassembled WGS sequence"/>
</dbReference>
<dbReference type="VEuPathDB" id="FungiDB:YALI1_E13132g"/>
<dbReference type="VEuPathDB" id="FungiDB:YALI0_E10395g"/>
<name>A0A371C4K7_YARLL</name>
<feature type="repeat" description="Pumilio" evidence="2">
    <location>
        <begin position="500"/>
        <end position="537"/>
    </location>
</feature>
<feature type="repeat" description="Pumilio" evidence="2">
    <location>
        <begin position="464"/>
        <end position="499"/>
    </location>
</feature>
<feature type="compositionally biased region" description="Polar residues" evidence="3">
    <location>
        <begin position="230"/>
        <end position="243"/>
    </location>
</feature>
<accession>A0A371C4K7</accession>
<dbReference type="InterPro" id="IPR011989">
    <property type="entry name" value="ARM-like"/>
</dbReference>
<feature type="region of interest" description="Disordered" evidence="3">
    <location>
        <begin position="198"/>
        <end position="249"/>
    </location>
</feature>
<proteinExistence type="predicted"/>
<sequence length="587" mass="65399">MHASSLSVGSISTAEEPHTPKQAWNLPGYATHDSRFMLGGYDDLVGDVSRLNLAPSQNGNMPMSQNGKMNMSQNGHPNLPVSHNHSQHHRTHSGAGGSPIFGKSVFVENEDKFPILVRRPSSAVSPPLEETFQQQHHNHHGNHGSYNGNGSPPMHQPLTPPYEKAGGKFNCSTAANNNNSHSVMQAIPASPLTPNLHTNLSPTFVGSNNHYRRASQPASSCIPPAFTPERSPNGTASSGVQTPSTTSSKISSIDLNNCDIFALCKDQHGCRYLQRKLEEEPYYLNLIFEQTHSHVVELMTDPFGNYLCQKLLENCSVAQTTVLIRTAAPSLVQVALNQHGTRALQKMIDYVTNDEQIEIIVQALERNVVRLIQDLNGNHVIQKCLNRLNSCDTNFIYRAVSQNLVVVATHRHGCCVLQRCVDYADVLQREMLIGVITKHALQLVCDPFGNYVTQYVLGEQVIRQFVGHVVALSMQKFSSNVIEKSLKVASYELRAVLIAEICASPLLPKLLSDCYGNYVVQTALDTANQYTRAQLIDRIRPVLPMIRQTPYGRRIQAKVDARVKVFRRSYKYRDYVYRDEAQGQYLY</sequence>
<dbReference type="Pfam" id="PF00806">
    <property type="entry name" value="PUF"/>
    <property type="match status" value="8"/>
</dbReference>
<dbReference type="InterPro" id="IPR001313">
    <property type="entry name" value="Pumilio_RNA-bd_rpt"/>
</dbReference>
<evidence type="ECO:0000259" key="4">
    <source>
        <dbReference type="PROSITE" id="PS50303"/>
    </source>
</evidence>
<dbReference type="InterPro" id="IPR033712">
    <property type="entry name" value="Pumilio_RNA-bd"/>
</dbReference>
<dbReference type="SMART" id="SM00025">
    <property type="entry name" value="Pumilio"/>
    <property type="match status" value="7"/>
</dbReference>
<evidence type="ECO:0000256" key="2">
    <source>
        <dbReference type="PROSITE-ProRule" id="PRU00317"/>
    </source>
</evidence>
<feature type="repeat" description="Pumilio" evidence="2">
    <location>
        <begin position="363"/>
        <end position="398"/>
    </location>
</feature>
<dbReference type="PANTHER" id="PTHR12537:SF13">
    <property type="entry name" value="PUMILIO HOMOLOGY DOMAIN FAMILY MEMBER 4"/>
    <property type="match status" value="1"/>
</dbReference>
<dbReference type="InterPro" id="IPR033133">
    <property type="entry name" value="PUM-HD"/>
</dbReference>
<protein>
    <submittedName>
        <fullName evidence="5">Armadillo-type protein</fullName>
    </submittedName>
</protein>
<dbReference type="PROSITE" id="PS50303">
    <property type="entry name" value="PUM_HD"/>
    <property type="match status" value="1"/>
</dbReference>
<dbReference type="EMBL" id="KZ859007">
    <property type="protein sequence ID" value="RDW25259.1"/>
    <property type="molecule type" value="Genomic_DNA"/>
</dbReference>
<feature type="region of interest" description="Disordered" evidence="3">
    <location>
        <begin position="129"/>
        <end position="176"/>
    </location>
</feature>
<dbReference type="SUPFAM" id="SSF48371">
    <property type="entry name" value="ARM repeat"/>
    <property type="match status" value="1"/>
</dbReference>
<feature type="repeat" description="Pumilio" evidence="2">
    <location>
        <begin position="290"/>
        <end position="325"/>
    </location>
</feature>
<dbReference type="AlphaFoldDB" id="A0A371C4K7"/>
<organism evidence="5 6">
    <name type="scientific">Yarrowia lipolytica</name>
    <name type="common">Candida lipolytica</name>
    <dbReference type="NCBI Taxonomy" id="4952"/>
    <lineage>
        <taxon>Eukaryota</taxon>
        <taxon>Fungi</taxon>
        <taxon>Dikarya</taxon>
        <taxon>Ascomycota</taxon>
        <taxon>Saccharomycotina</taxon>
        <taxon>Dipodascomycetes</taxon>
        <taxon>Dipodascales</taxon>
        <taxon>Dipodascales incertae sedis</taxon>
        <taxon>Yarrowia</taxon>
    </lineage>
</organism>
<dbReference type="GO" id="GO:0010608">
    <property type="term" value="P:post-transcriptional regulation of gene expression"/>
    <property type="evidence" value="ECO:0007669"/>
    <property type="project" value="TreeGrafter"/>
</dbReference>
<dbReference type="FunFam" id="1.25.10.10:FF:000237">
    <property type="entry name" value="Pumilio homolog 9"/>
    <property type="match status" value="1"/>
</dbReference>
<feature type="repeat" description="Pumilio" evidence="2">
    <location>
        <begin position="326"/>
        <end position="362"/>
    </location>
</feature>